<keyword evidence="5 9" id="KW-0472">Membrane</keyword>
<name>A0A4Q9RGD4_9GAMM</name>
<dbReference type="PROSITE" id="PS51753">
    <property type="entry name" value="HBM"/>
    <property type="match status" value="1"/>
</dbReference>
<evidence type="ECO:0000256" key="6">
    <source>
        <dbReference type="ARBA" id="ARBA00023224"/>
    </source>
</evidence>
<dbReference type="PROSITE" id="PS50885">
    <property type="entry name" value="HAMP"/>
    <property type="match status" value="1"/>
</dbReference>
<dbReference type="GO" id="GO:0016020">
    <property type="term" value="C:membrane"/>
    <property type="evidence" value="ECO:0007669"/>
    <property type="project" value="UniProtKB-SubCell"/>
</dbReference>
<evidence type="ECO:0000256" key="8">
    <source>
        <dbReference type="PROSITE-ProRule" id="PRU00284"/>
    </source>
</evidence>
<dbReference type="CDD" id="cd06225">
    <property type="entry name" value="HAMP"/>
    <property type="match status" value="1"/>
</dbReference>
<organism evidence="13 14">
    <name type="scientific">Stutzerimonas kirkiae</name>
    <dbReference type="NCBI Taxonomy" id="2211392"/>
    <lineage>
        <taxon>Bacteria</taxon>
        <taxon>Pseudomonadati</taxon>
        <taxon>Pseudomonadota</taxon>
        <taxon>Gammaproteobacteria</taxon>
        <taxon>Pseudomonadales</taxon>
        <taxon>Pseudomonadaceae</taxon>
        <taxon>Stutzerimonas</taxon>
    </lineage>
</organism>
<keyword evidence="4 9" id="KW-1133">Transmembrane helix</keyword>
<dbReference type="Pfam" id="PF00672">
    <property type="entry name" value="HAMP"/>
    <property type="match status" value="1"/>
</dbReference>
<dbReference type="EMBL" id="QJUP01000001">
    <property type="protein sequence ID" value="TBV00133.1"/>
    <property type="molecule type" value="Genomic_DNA"/>
</dbReference>
<dbReference type="Gene3D" id="1.10.287.950">
    <property type="entry name" value="Methyl-accepting chemotaxis protein"/>
    <property type="match status" value="1"/>
</dbReference>
<gene>
    <name evidence="13" type="ORF">DNJ96_01895</name>
</gene>
<evidence type="ECO:0000256" key="2">
    <source>
        <dbReference type="ARBA" id="ARBA00022500"/>
    </source>
</evidence>
<keyword evidence="6 8" id="KW-0807">Transducer</keyword>
<evidence type="ECO:0000256" key="1">
    <source>
        <dbReference type="ARBA" id="ARBA00004141"/>
    </source>
</evidence>
<dbReference type="SMART" id="SM00304">
    <property type="entry name" value="HAMP"/>
    <property type="match status" value="2"/>
</dbReference>
<feature type="domain" description="HAMP" evidence="11">
    <location>
        <begin position="321"/>
        <end position="374"/>
    </location>
</feature>
<dbReference type="SUPFAM" id="SSF58104">
    <property type="entry name" value="Methyl-accepting chemotaxis protein (MCP) signaling domain"/>
    <property type="match status" value="1"/>
</dbReference>
<dbReference type="SMART" id="SM00283">
    <property type="entry name" value="MA"/>
    <property type="match status" value="1"/>
</dbReference>
<protein>
    <submittedName>
        <fullName evidence="13">Methyl-accepting chemotaxis protein</fullName>
    </submittedName>
</protein>
<dbReference type="InterPro" id="IPR032255">
    <property type="entry name" value="HBM"/>
</dbReference>
<dbReference type="GO" id="GO:0007165">
    <property type="term" value="P:signal transduction"/>
    <property type="evidence" value="ECO:0007669"/>
    <property type="project" value="UniProtKB-KW"/>
</dbReference>
<comment type="caution">
    <text evidence="13">The sequence shown here is derived from an EMBL/GenBank/DDBJ whole genome shotgun (WGS) entry which is preliminary data.</text>
</comment>
<dbReference type="CDD" id="cd11386">
    <property type="entry name" value="MCP_signal"/>
    <property type="match status" value="1"/>
</dbReference>
<evidence type="ECO:0000256" key="7">
    <source>
        <dbReference type="ARBA" id="ARBA00029447"/>
    </source>
</evidence>
<dbReference type="FunFam" id="1.10.287.950:FF:000001">
    <property type="entry name" value="Methyl-accepting chemotaxis sensory transducer"/>
    <property type="match status" value="1"/>
</dbReference>
<accession>A0A4Q9RGD4</accession>
<dbReference type="Pfam" id="PF00015">
    <property type="entry name" value="MCPsignal"/>
    <property type="match status" value="1"/>
</dbReference>
<evidence type="ECO:0000256" key="3">
    <source>
        <dbReference type="ARBA" id="ARBA00022692"/>
    </source>
</evidence>
<dbReference type="Gene3D" id="1.20.1440.210">
    <property type="match status" value="1"/>
</dbReference>
<proteinExistence type="inferred from homology"/>
<dbReference type="GO" id="GO:0006935">
    <property type="term" value="P:chemotaxis"/>
    <property type="evidence" value="ECO:0007669"/>
    <property type="project" value="UniProtKB-KW"/>
</dbReference>
<evidence type="ECO:0000256" key="4">
    <source>
        <dbReference type="ARBA" id="ARBA00022989"/>
    </source>
</evidence>
<comment type="similarity">
    <text evidence="7">Belongs to the methyl-accepting chemotaxis (MCP) protein family.</text>
</comment>
<feature type="domain" description="HBM" evidence="12">
    <location>
        <begin position="44"/>
        <end position="294"/>
    </location>
</feature>
<dbReference type="Pfam" id="PF16591">
    <property type="entry name" value="HBM"/>
    <property type="match status" value="1"/>
</dbReference>
<evidence type="ECO:0000259" key="10">
    <source>
        <dbReference type="PROSITE" id="PS50111"/>
    </source>
</evidence>
<dbReference type="InterPro" id="IPR003660">
    <property type="entry name" value="HAMP_dom"/>
</dbReference>
<reference evidence="13 14" key="1">
    <citation type="submission" date="2018-06" db="EMBL/GenBank/DDBJ databases">
        <title>Three novel Pseudomonas species isolated from symptomatic oak.</title>
        <authorList>
            <person name="Bueno-Gonzalez V."/>
            <person name="Brady C."/>
        </authorList>
    </citation>
    <scope>NUCLEOTIDE SEQUENCE [LARGE SCALE GENOMIC DNA]</scope>
    <source>
        <strain evidence="13 14">P17C</strain>
    </source>
</reference>
<keyword evidence="2" id="KW-0145">Chemotaxis</keyword>
<feature type="transmembrane region" description="Helical" evidence="9">
    <location>
        <begin position="297"/>
        <end position="319"/>
    </location>
</feature>
<dbReference type="InterPro" id="IPR004089">
    <property type="entry name" value="MCPsignal_dom"/>
</dbReference>
<evidence type="ECO:0000313" key="13">
    <source>
        <dbReference type="EMBL" id="TBV00133.1"/>
    </source>
</evidence>
<evidence type="ECO:0000259" key="12">
    <source>
        <dbReference type="PROSITE" id="PS51753"/>
    </source>
</evidence>
<evidence type="ECO:0000313" key="14">
    <source>
        <dbReference type="Proteomes" id="UP000292639"/>
    </source>
</evidence>
<evidence type="ECO:0000256" key="9">
    <source>
        <dbReference type="SAM" id="Phobius"/>
    </source>
</evidence>
<dbReference type="Proteomes" id="UP000292639">
    <property type="component" value="Unassembled WGS sequence"/>
</dbReference>
<dbReference type="SMART" id="SM01358">
    <property type="entry name" value="HBM"/>
    <property type="match status" value="1"/>
</dbReference>
<dbReference type="PANTHER" id="PTHR32089">
    <property type="entry name" value="METHYL-ACCEPTING CHEMOTAXIS PROTEIN MCPB"/>
    <property type="match status" value="1"/>
</dbReference>
<evidence type="ECO:0000256" key="5">
    <source>
        <dbReference type="ARBA" id="ARBA00023136"/>
    </source>
</evidence>
<feature type="domain" description="Methyl-accepting transducer" evidence="10">
    <location>
        <begin position="379"/>
        <end position="615"/>
    </location>
</feature>
<keyword evidence="14" id="KW-1185">Reference proteome</keyword>
<dbReference type="PROSITE" id="PS50111">
    <property type="entry name" value="CHEMOTAXIS_TRANSDUC_2"/>
    <property type="match status" value="1"/>
</dbReference>
<dbReference type="PANTHER" id="PTHR32089:SF120">
    <property type="entry name" value="METHYL-ACCEPTING CHEMOTAXIS PROTEIN TLPQ"/>
    <property type="match status" value="1"/>
</dbReference>
<dbReference type="RefSeq" id="WP_131183152.1">
    <property type="nucleotide sequence ID" value="NZ_QJUO01000002.1"/>
</dbReference>
<evidence type="ECO:0000259" key="11">
    <source>
        <dbReference type="PROSITE" id="PS50885"/>
    </source>
</evidence>
<sequence length="651" mass="69589">MRSLVGIFIDLGVGKKLLLGFGVVLLLTLAVAATGFYAVTGIIGRAQQVDQLAHVNALMLSARGQERDFALTRNSASAVALRDSLAALQAALQELAGTASVREQADLSAIASAAQEYGRQFERYGALIEQVAGLREHMDQSAQNSRYEFEGIELEMYDAVRALRLEGDRLRGSDPLTVAEAASGLTKNILDLRTFENVYIGNPSQESVDNWNEVHSNVIDVGRNLKRWLNESQSAAMDTALAELETYRKSFDAFRDGREQRVSLEQSLAEHSASVIAALERSEQTATQDMREQRHNAYLLLASIALLAIVIGLFAAISITRTITVPLRRTVQLAQRVAAGDLSQPAPANVRGDELGQLQLAMQGMTDSLRTLIGRIGGGVAQIAASAEQLSAVTAQTSAGVQNQRMETEQTATAIHQMAATVQEVARNAEQASLAARQADDEARQGEAVVRQAIDEIGRLAGEVEQSGRGIEALNAESGRIGGVLEVIRTVAEQTNLLALNAAIEAARAGEQGRGFAVVADEVRALAQRTHESTKEIETLIASLQHLAQQAVEQMGSSRVLTQNTVELSEQAGAALGRITGAVSTIEQMNQQIAAAAEEQGAVAENISESVTRVRDIGERSAEASEQTAGASAELARLGGELQGLVRQFRV</sequence>
<keyword evidence="3 9" id="KW-0812">Transmembrane</keyword>
<comment type="subcellular location">
    <subcellularLocation>
        <location evidence="1">Membrane</location>
        <topology evidence="1">Multi-pass membrane protein</topology>
    </subcellularLocation>
</comment>
<dbReference type="AlphaFoldDB" id="A0A4Q9RGD4"/>